<protein>
    <submittedName>
        <fullName evidence="1">Acireductone dioxygenase</fullName>
    </submittedName>
</protein>
<reference evidence="1 2" key="1">
    <citation type="submission" date="2017-11" db="EMBL/GenBank/DDBJ databases">
        <title>Complete genome of a free-living desiccation-tolerant cyanobacterium and its photosynthetic adaptation to extreme terrestrial habitat.</title>
        <authorList>
            <person name="Shang J."/>
        </authorList>
    </citation>
    <scope>NUCLEOTIDE SEQUENCE [LARGE SCALE GENOMIC DNA]</scope>
    <source>
        <strain evidence="1 2">CCNUN1</strain>
    </source>
</reference>
<dbReference type="Proteomes" id="UP000232003">
    <property type="component" value="Chromosome"/>
</dbReference>
<organism evidence="1 2">
    <name type="scientific">Nostoc flagelliforme CCNUN1</name>
    <dbReference type="NCBI Taxonomy" id="2038116"/>
    <lineage>
        <taxon>Bacteria</taxon>
        <taxon>Bacillati</taxon>
        <taxon>Cyanobacteriota</taxon>
        <taxon>Cyanophyceae</taxon>
        <taxon>Nostocales</taxon>
        <taxon>Nostocaceae</taxon>
        <taxon>Nostoc</taxon>
    </lineage>
</organism>
<dbReference type="EMBL" id="CP024785">
    <property type="protein sequence ID" value="AUB34532.1"/>
    <property type="molecule type" value="Genomic_DNA"/>
</dbReference>
<keyword evidence="2" id="KW-1185">Reference proteome</keyword>
<keyword evidence="1" id="KW-0560">Oxidoreductase</keyword>
<evidence type="ECO:0000313" key="1">
    <source>
        <dbReference type="EMBL" id="AUB34532.1"/>
    </source>
</evidence>
<gene>
    <name evidence="1" type="ORF">COO91_00357</name>
</gene>
<dbReference type="GO" id="GO:0051213">
    <property type="term" value="F:dioxygenase activity"/>
    <property type="evidence" value="ECO:0007669"/>
    <property type="project" value="UniProtKB-KW"/>
</dbReference>
<dbReference type="KEGG" id="nfl:COO91_00357"/>
<name>A0A2K8SGE9_9NOSO</name>
<dbReference type="AlphaFoldDB" id="A0A2K8SGE9"/>
<accession>A0A2K8SGE9</accession>
<keyword evidence="1" id="KW-0223">Dioxygenase</keyword>
<proteinExistence type="predicted"/>
<sequence>MKIFGLISHKVNTLGCANAECWVPNYTGTQVSDSLNKPR</sequence>
<evidence type="ECO:0000313" key="2">
    <source>
        <dbReference type="Proteomes" id="UP000232003"/>
    </source>
</evidence>